<keyword evidence="2" id="KW-1185">Reference proteome</keyword>
<gene>
    <name evidence="1" type="ORF">KUTeg_023135</name>
</gene>
<dbReference type="EMBL" id="JARBDR010000921">
    <property type="protein sequence ID" value="KAJ8299075.1"/>
    <property type="molecule type" value="Genomic_DNA"/>
</dbReference>
<organism evidence="1 2">
    <name type="scientific">Tegillarca granosa</name>
    <name type="common">Malaysian cockle</name>
    <name type="synonym">Anadara granosa</name>
    <dbReference type="NCBI Taxonomy" id="220873"/>
    <lineage>
        <taxon>Eukaryota</taxon>
        <taxon>Metazoa</taxon>
        <taxon>Spiralia</taxon>
        <taxon>Lophotrochozoa</taxon>
        <taxon>Mollusca</taxon>
        <taxon>Bivalvia</taxon>
        <taxon>Autobranchia</taxon>
        <taxon>Pteriomorphia</taxon>
        <taxon>Arcoida</taxon>
        <taxon>Arcoidea</taxon>
        <taxon>Arcidae</taxon>
        <taxon>Tegillarca</taxon>
    </lineage>
</organism>
<accession>A0ABQ9E1S0</accession>
<sequence>MKITKELALFWDFANLPNFVQRRWPDVYRLPMEKIEMDILMVLDQGFCPQERRLTRFLDAIYEDATRYTFYPQGIHYEEMANAILDKWPHLVTEKPGMTMAEAKVLWKRRHHGKIDCVGNFKILGTDDVVKFPAVVQEMHEVRKTLWRKRILHKFQNSRRRRDSNNAVVQQYKRKSKSYIFITIQNSPTHLTENSHLNFHHQHLSLEATWFDILFMMFLINEFDQKIQIKCIGILTT</sequence>
<evidence type="ECO:0000313" key="1">
    <source>
        <dbReference type="EMBL" id="KAJ8299075.1"/>
    </source>
</evidence>
<reference evidence="1 2" key="1">
    <citation type="submission" date="2022-12" db="EMBL/GenBank/DDBJ databases">
        <title>Chromosome-level genome of Tegillarca granosa.</title>
        <authorList>
            <person name="Kim J."/>
        </authorList>
    </citation>
    <scope>NUCLEOTIDE SEQUENCE [LARGE SCALE GENOMIC DNA]</scope>
    <source>
        <strain evidence="1">Teg-2019</strain>
        <tissue evidence="1">Adductor muscle</tissue>
    </source>
</reference>
<dbReference type="Proteomes" id="UP001217089">
    <property type="component" value="Unassembled WGS sequence"/>
</dbReference>
<protein>
    <submittedName>
        <fullName evidence="1">Uncharacterized protein</fullName>
    </submittedName>
</protein>
<evidence type="ECO:0000313" key="2">
    <source>
        <dbReference type="Proteomes" id="UP001217089"/>
    </source>
</evidence>
<proteinExistence type="predicted"/>
<name>A0ABQ9E1S0_TEGGR</name>
<comment type="caution">
    <text evidence="1">The sequence shown here is derived from an EMBL/GenBank/DDBJ whole genome shotgun (WGS) entry which is preliminary data.</text>
</comment>